<dbReference type="InterPro" id="IPR052900">
    <property type="entry name" value="Phospholipid_Metab_Enz"/>
</dbReference>
<organism evidence="4">
    <name type="scientific">Candidatus Kentrum sp. LFY</name>
    <dbReference type="NCBI Taxonomy" id="2126342"/>
    <lineage>
        <taxon>Bacteria</taxon>
        <taxon>Pseudomonadati</taxon>
        <taxon>Pseudomonadota</taxon>
        <taxon>Gammaproteobacteria</taxon>
        <taxon>Candidatus Kentrum</taxon>
    </lineage>
</organism>
<dbReference type="PANTHER" id="PTHR43606:SF1">
    <property type="entry name" value="PHOD-LIKE PHOSPHATASE METALLOPHOSPHATASE DOMAIN-CONTAINING PROTEIN"/>
    <property type="match status" value="1"/>
</dbReference>
<dbReference type="CDD" id="cd00063">
    <property type="entry name" value="FN3"/>
    <property type="match status" value="1"/>
</dbReference>
<dbReference type="EMBL" id="CAADFN010000053">
    <property type="protein sequence ID" value="VFK19080.1"/>
    <property type="molecule type" value="Genomic_DNA"/>
</dbReference>
<evidence type="ECO:0000259" key="3">
    <source>
        <dbReference type="Pfam" id="PF16655"/>
    </source>
</evidence>
<dbReference type="Gene3D" id="3.60.21.70">
    <property type="entry name" value="PhoD-like phosphatase"/>
    <property type="match status" value="1"/>
</dbReference>
<name>A0A450WPZ1_9GAMM</name>
<dbReference type="AlphaFoldDB" id="A0A450WPZ1"/>
<dbReference type="InterPro" id="IPR029052">
    <property type="entry name" value="Metallo-depent_PP-like"/>
</dbReference>
<feature type="region of interest" description="Disordered" evidence="1">
    <location>
        <begin position="124"/>
        <end position="144"/>
    </location>
</feature>
<dbReference type="Gene3D" id="2.60.40.380">
    <property type="entry name" value="Purple acid phosphatase-like, N-terminal"/>
    <property type="match status" value="1"/>
</dbReference>
<dbReference type="InterPro" id="IPR038607">
    <property type="entry name" value="PhoD-like_sf"/>
</dbReference>
<dbReference type="SUPFAM" id="SSF56300">
    <property type="entry name" value="Metallo-dependent phosphatases"/>
    <property type="match status" value="1"/>
</dbReference>
<dbReference type="InterPro" id="IPR032093">
    <property type="entry name" value="PhoD_N"/>
</dbReference>
<dbReference type="Pfam" id="PF09423">
    <property type="entry name" value="PhoD"/>
    <property type="match status" value="1"/>
</dbReference>
<feature type="domain" description="Phospholipase D N-terminal" evidence="3">
    <location>
        <begin position="48"/>
        <end position="130"/>
    </location>
</feature>
<sequence>MNGKPYLLIRKANRSTYSRWCIAMTLAVNLTVAANSQAEVNTASVHAQSGDVSDHGAVIWGRCNDERDARLIAHLSNSPSADEPHTGQRVAGPLAGNATDYTGSIPVTGLKSNQRYYYRIECRNDSEPDGAGPKSPLGTFRTAPDPNTHRPIRFVWIADVGGQGWGRNPELGILDVENERITGGYVIFKVIGKLDPDFAVFAGDMIYADNPIPAEKSVPGGAGAGTWNNNPSKDFTALTLDDYRANWKYNLGDAKYRRFLSRTPIYVQWDDHEVTNNWYPGEVLSFPPYHGMATNELAGRSRQALFEFNPILGKEIFRKFRYGRHLELFLLDERSYRGANPENANPAGIDMLGEHQLAWLEDGLRKSTATWKIISSHDPLSIVTGATNDWDAWGQGSPEVRGREIELGRLLRFIRNEAIKNVVFITADVHFAAAISYNPELAEFKDFLPFWEFAVGPSHAGAFGPGRLDTSFGPAYEFIRAPGLEGLAQNLPPPVMQSFGSMEIDQIGQLTVKIHDITGAVIYRKMITVTDY</sequence>
<gene>
    <name evidence="4" type="ORF">BECKLFY1418C_GA0070996_10532</name>
</gene>
<dbReference type="CDD" id="cd07389">
    <property type="entry name" value="MPP_PhoD"/>
    <property type="match status" value="1"/>
</dbReference>
<protein>
    <submittedName>
        <fullName evidence="4">Alkaline phosphatase D</fullName>
    </submittedName>
</protein>
<dbReference type="InterPro" id="IPR003961">
    <property type="entry name" value="FN3_dom"/>
</dbReference>
<evidence type="ECO:0000313" key="4">
    <source>
        <dbReference type="EMBL" id="VFK19080.1"/>
    </source>
</evidence>
<evidence type="ECO:0000259" key="2">
    <source>
        <dbReference type="Pfam" id="PF09423"/>
    </source>
</evidence>
<dbReference type="PANTHER" id="PTHR43606">
    <property type="entry name" value="PHOSPHATASE, PUTATIVE (AFU_ORTHOLOGUE AFUA_6G08710)-RELATED"/>
    <property type="match status" value="1"/>
</dbReference>
<reference evidence="4" key="1">
    <citation type="submission" date="2019-02" db="EMBL/GenBank/DDBJ databases">
        <authorList>
            <person name="Gruber-Vodicka R. H."/>
            <person name="Seah K. B. B."/>
        </authorList>
    </citation>
    <scope>NUCLEOTIDE SEQUENCE</scope>
    <source>
        <strain evidence="4">BECK_BY7</strain>
    </source>
</reference>
<dbReference type="InterPro" id="IPR018946">
    <property type="entry name" value="PhoD-like_MPP"/>
</dbReference>
<accession>A0A450WPZ1</accession>
<dbReference type="Pfam" id="PF16655">
    <property type="entry name" value="PhoD_N"/>
    <property type="match status" value="1"/>
</dbReference>
<feature type="domain" description="PhoD-like phosphatase metallophosphatase" evidence="2">
    <location>
        <begin position="175"/>
        <end position="470"/>
    </location>
</feature>
<proteinExistence type="predicted"/>
<evidence type="ECO:0000256" key="1">
    <source>
        <dbReference type="SAM" id="MobiDB-lite"/>
    </source>
</evidence>